<feature type="compositionally biased region" description="Basic and acidic residues" evidence="1">
    <location>
        <begin position="317"/>
        <end position="336"/>
    </location>
</feature>
<sequence>MTKRPKVPWSQKETEDLIHGIMEHGVGNWRKIGDDIKYNFHVRRTNQYLEGIPDYADMLSTIIGMKPKTQSVAACILQCNVINADPIGEDDHNGRCVELLSLEELQEKYGNWKELLYEYWLKDVSSTHILITALRDINGMNVASFDEYLKNLKVRIFTLVQFCKHMEFPDRCWTLYEIENLITGLIRHNYCHRSIYRDETLKFHNRSVNDVKRMKKILLNQAAQFPNSLPGFEKETVVEQLTIPKHVRNLSIIDHRLMFGKGNPSFGLQYRAYELYWSSDEGDDTRVWIRNDCIRQDFVNLIENYLILTLQKHEKRELGEEPSSFRKQELHKRERLSFSPPPEESEGTESKKDLEDKIDENDEAGKLEQIERLKPKEITSVVVNEEVLKDSDKAPKEIRKRSKRNLKNQETNEVPIEKVKKSKKTKKNEEQKV</sequence>
<dbReference type="SUPFAM" id="SSF46689">
    <property type="entry name" value="Homeodomain-like"/>
    <property type="match status" value="1"/>
</dbReference>
<dbReference type="HOGENOM" id="CLU_633970_0_0_1"/>
<evidence type="ECO:0000313" key="4">
    <source>
        <dbReference type="EMBL" id="EPZ36880.1"/>
    </source>
</evidence>
<organism evidence="4 5">
    <name type="scientific">Rozella allomycis (strain CSF55)</name>
    <dbReference type="NCBI Taxonomy" id="988480"/>
    <lineage>
        <taxon>Eukaryota</taxon>
        <taxon>Fungi</taxon>
        <taxon>Fungi incertae sedis</taxon>
        <taxon>Cryptomycota</taxon>
        <taxon>Cryptomycota incertae sedis</taxon>
        <taxon>Rozella</taxon>
    </lineage>
</organism>
<dbReference type="InterPro" id="IPR001005">
    <property type="entry name" value="SANT/Myb"/>
</dbReference>
<dbReference type="Gene3D" id="1.10.10.60">
    <property type="entry name" value="Homeodomain-like"/>
    <property type="match status" value="1"/>
</dbReference>
<evidence type="ECO:0000256" key="1">
    <source>
        <dbReference type="SAM" id="MobiDB-lite"/>
    </source>
</evidence>
<evidence type="ECO:0000259" key="3">
    <source>
        <dbReference type="PROSITE" id="PS51294"/>
    </source>
</evidence>
<name>A0A075B595_ROZAC</name>
<dbReference type="AlphaFoldDB" id="A0A075B595"/>
<feature type="region of interest" description="Disordered" evidence="1">
    <location>
        <begin position="317"/>
        <end position="371"/>
    </location>
</feature>
<dbReference type="InterPro" id="IPR017930">
    <property type="entry name" value="Myb_dom"/>
</dbReference>
<dbReference type="PROSITE" id="PS51294">
    <property type="entry name" value="HTH_MYB"/>
    <property type="match status" value="1"/>
</dbReference>
<dbReference type="EMBL" id="KE560403">
    <property type="protein sequence ID" value="EPZ36880.1"/>
    <property type="molecule type" value="Genomic_DNA"/>
</dbReference>
<dbReference type="OrthoDB" id="608866at2759"/>
<keyword evidence="5" id="KW-1185">Reference proteome</keyword>
<accession>A0A075B595</accession>
<feature type="non-terminal residue" evidence="4">
    <location>
        <position position="433"/>
    </location>
</feature>
<evidence type="ECO:0000259" key="2">
    <source>
        <dbReference type="PROSITE" id="PS50090"/>
    </source>
</evidence>
<feature type="domain" description="Myb-like" evidence="2">
    <location>
        <begin position="1"/>
        <end position="47"/>
    </location>
</feature>
<proteinExistence type="predicted"/>
<dbReference type="PROSITE" id="PS50090">
    <property type="entry name" value="MYB_LIKE"/>
    <property type="match status" value="1"/>
</dbReference>
<reference evidence="4 5" key="1">
    <citation type="journal article" date="2013" name="Curr. Biol.">
        <title>Shared signatures of parasitism and phylogenomics unite Cryptomycota and microsporidia.</title>
        <authorList>
            <person name="James T.Y."/>
            <person name="Pelin A."/>
            <person name="Bonen L."/>
            <person name="Ahrendt S."/>
            <person name="Sain D."/>
            <person name="Corradi N."/>
            <person name="Stajich J.E."/>
        </authorList>
    </citation>
    <scope>NUCLEOTIDE SEQUENCE [LARGE SCALE GENOMIC DNA]</scope>
    <source>
        <strain evidence="4 5">CSF55</strain>
    </source>
</reference>
<dbReference type="Proteomes" id="UP000030755">
    <property type="component" value="Unassembled WGS sequence"/>
</dbReference>
<dbReference type="CDD" id="cd11660">
    <property type="entry name" value="SANT_TRF"/>
    <property type="match status" value="1"/>
</dbReference>
<dbReference type="Pfam" id="PF00249">
    <property type="entry name" value="Myb_DNA-binding"/>
    <property type="match status" value="1"/>
</dbReference>
<dbReference type="InterPro" id="IPR009057">
    <property type="entry name" value="Homeodomain-like_sf"/>
</dbReference>
<feature type="region of interest" description="Disordered" evidence="1">
    <location>
        <begin position="389"/>
        <end position="433"/>
    </location>
</feature>
<evidence type="ECO:0000313" key="5">
    <source>
        <dbReference type="Proteomes" id="UP000030755"/>
    </source>
</evidence>
<feature type="domain" description="HTH myb-type" evidence="3">
    <location>
        <begin position="1"/>
        <end position="32"/>
    </location>
</feature>
<protein>
    <submittedName>
        <fullName evidence="4">Uncharacterized protein</fullName>
    </submittedName>
</protein>
<gene>
    <name evidence="4" type="ORF">O9G_004469</name>
</gene>